<accession>A0AAV5GIR6</accession>
<keyword evidence="2" id="KW-0812">Transmembrane</keyword>
<feature type="compositionally biased region" description="Polar residues" evidence="1">
    <location>
        <begin position="406"/>
        <end position="415"/>
    </location>
</feature>
<evidence type="ECO:0000256" key="1">
    <source>
        <dbReference type="SAM" id="MobiDB-lite"/>
    </source>
</evidence>
<evidence type="ECO:0000313" key="4">
    <source>
        <dbReference type="Proteomes" id="UP001342314"/>
    </source>
</evidence>
<dbReference type="EMBL" id="BQKY01000006">
    <property type="protein sequence ID" value="GJN90108.1"/>
    <property type="molecule type" value="Genomic_DNA"/>
</dbReference>
<feature type="transmembrane region" description="Helical" evidence="2">
    <location>
        <begin position="99"/>
        <end position="120"/>
    </location>
</feature>
<gene>
    <name evidence="3" type="ORF">Rhopal_003107-T1</name>
</gene>
<evidence type="ECO:0000256" key="2">
    <source>
        <dbReference type="SAM" id="Phobius"/>
    </source>
</evidence>
<feature type="transmembrane region" description="Helical" evidence="2">
    <location>
        <begin position="27"/>
        <end position="48"/>
    </location>
</feature>
<feature type="region of interest" description="Disordered" evidence="1">
    <location>
        <begin position="306"/>
        <end position="360"/>
    </location>
</feature>
<keyword evidence="4" id="KW-1185">Reference proteome</keyword>
<proteinExistence type="predicted"/>
<sequence>MADADLAEKAANRAAALTRLPSLQSDIVLLAVIAILLGYFAIEQAHYWQSFEKDHLRFKILVAWLAFLEMMFFAIRFSGSYLAVTSALTGGAGYRPGFLSIWSIAVTTCIEATSEGFFVYRLWLVTERWWMKIISVTLWLYSFVSHCVWVGLAGRDGSSSILDGSRQLVIVQIAFWATFIECSFVASCLIYELQFAEGRAVIKRNTSSSAIGQLVSLAMRTSGILLIFELIVAVAVSVQSQPPRALLIEVDFAATIYTVLAATIVIFTLNWRATVRVSSSAGVQSMAPPQPGESIRTPTFMRSLSRTGEGYGMGSRRRSSRGGGEWPGGVSVQTVTTSVSHTHDDGDGEGLRAGEDDGVGERTEGRTLELVELPATSDFLSPLGWKAKERLAKDSIADGDLGRTADSPSGSTDSAKSVPRPDL</sequence>
<feature type="region of interest" description="Disordered" evidence="1">
    <location>
        <begin position="392"/>
        <end position="423"/>
    </location>
</feature>
<keyword evidence="2" id="KW-0472">Membrane</keyword>
<dbReference type="AlphaFoldDB" id="A0AAV5GIR6"/>
<keyword evidence="2" id="KW-1133">Transmembrane helix</keyword>
<feature type="transmembrane region" description="Helical" evidence="2">
    <location>
        <begin position="173"/>
        <end position="193"/>
    </location>
</feature>
<dbReference type="Proteomes" id="UP001342314">
    <property type="component" value="Unassembled WGS sequence"/>
</dbReference>
<feature type="compositionally biased region" description="Basic and acidic residues" evidence="1">
    <location>
        <begin position="392"/>
        <end position="403"/>
    </location>
</feature>
<name>A0AAV5GIR6_9BASI</name>
<protein>
    <submittedName>
        <fullName evidence="3">Uncharacterized protein</fullName>
    </submittedName>
</protein>
<feature type="transmembrane region" description="Helical" evidence="2">
    <location>
        <begin position="60"/>
        <end position="79"/>
    </location>
</feature>
<feature type="compositionally biased region" description="Low complexity" evidence="1">
    <location>
        <begin position="328"/>
        <end position="340"/>
    </location>
</feature>
<feature type="transmembrane region" description="Helical" evidence="2">
    <location>
        <begin position="250"/>
        <end position="271"/>
    </location>
</feature>
<feature type="transmembrane region" description="Helical" evidence="2">
    <location>
        <begin position="214"/>
        <end position="238"/>
    </location>
</feature>
<organism evidence="3 4">
    <name type="scientific">Rhodotorula paludigena</name>
    <dbReference type="NCBI Taxonomy" id="86838"/>
    <lineage>
        <taxon>Eukaryota</taxon>
        <taxon>Fungi</taxon>
        <taxon>Dikarya</taxon>
        <taxon>Basidiomycota</taxon>
        <taxon>Pucciniomycotina</taxon>
        <taxon>Microbotryomycetes</taxon>
        <taxon>Sporidiobolales</taxon>
        <taxon>Sporidiobolaceae</taxon>
        <taxon>Rhodotorula</taxon>
    </lineage>
</organism>
<evidence type="ECO:0000313" key="3">
    <source>
        <dbReference type="EMBL" id="GJN90108.1"/>
    </source>
</evidence>
<comment type="caution">
    <text evidence="3">The sequence shown here is derived from an EMBL/GenBank/DDBJ whole genome shotgun (WGS) entry which is preliminary data.</text>
</comment>
<feature type="compositionally biased region" description="Basic and acidic residues" evidence="1">
    <location>
        <begin position="341"/>
        <end position="360"/>
    </location>
</feature>
<reference evidence="3 4" key="1">
    <citation type="submission" date="2021-12" db="EMBL/GenBank/DDBJ databases">
        <title>High titer production of polyol ester of fatty acids by Rhodotorula paludigena BS15 towards product separation-free biomass refinery.</title>
        <authorList>
            <person name="Mano J."/>
            <person name="Ono H."/>
            <person name="Tanaka T."/>
            <person name="Naito K."/>
            <person name="Sushida H."/>
            <person name="Ike M."/>
            <person name="Tokuyasu K."/>
            <person name="Kitaoka M."/>
        </authorList>
    </citation>
    <scope>NUCLEOTIDE SEQUENCE [LARGE SCALE GENOMIC DNA]</scope>
    <source>
        <strain evidence="3 4">BS15</strain>
    </source>
</reference>
<feature type="transmembrane region" description="Helical" evidence="2">
    <location>
        <begin position="132"/>
        <end position="153"/>
    </location>
</feature>